<dbReference type="STRING" id="1081102.A0A167RI19"/>
<evidence type="ECO:0000313" key="8">
    <source>
        <dbReference type="Proteomes" id="UP000076874"/>
    </source>
</evidence>
<evidence type="ECO:0000256" key="6">
    <source>
        <dbReference type="RuleBase" id="RU364146"/>
    </source>
</evidence>
<evidence type="ECO:0000256" key="1">
    <source>
        <dbReference type="ARBA" id="ARBA00004123"/>
    </source>
</evidence>
<name>A0A167RI19_9HYPO</name>
<comment type="subunit">
    <text evidence="6">Component of the Mediator complex.</text>
</comment>
<evidence type="ECO:0000256" key="4">
    <source>
        <dbReference type="ARBA" id="ARBA00023163"/>
    </source>
</evidence>
<keyword evidence="6" id="KW-0010">Activator</keyword>
<comment type="similarity">
    <text evidence="2 6">Belongs to the Mediator complex subunit 10 family.</text>
</comment>
<dbReference type="GO" id="GO:0006357">
    <property type="term" value="P:regulation of transcription by RNA polymerase II"/>
    <property type="evidence" value="ECO:0007669"/>
    <property type="project" value="InterPro"/>
</dbReference>
<proteinExistence type="inferred from homology"/>
<dbReference type="Pfam" id="PF09748">
    <property type="entry name" value="Med10"/>
    <property type="match status" value="1"/>
</dbReference>
<comment type="function">
    <text evidence="6">Component of the Mediator complex, a coactivator involved in the regulated transcription of nearly all RNA polymerase II-dependent genes. Mediator functions as a bridge to convey information from gene-specific regulatory proteins to the basal RNA polymerase II transcription machinery. Mediator is recruited to promoters by direct interactions with regulatory proteins and serves as a scaffold for the assembly of a functional preinitiation complex with RNA polymerase II and the general transcription factors.</text>
</comment>
<keyword evidence="8" id="KW-1185">Reference proteome</keyword>
<comment type="caution">
    <text evidence="7">The sequence shown here is derived from an EMBL/GenBank/DDBJ whole genome shotgun (WGS) entry which is preliminary data.</text>
</comment>
<evidence type="ECO:0000256" key="5">
    <source>
        <dbReference type="ARBA" id="ARBA00023242"/>
    </source>
</evidence>
<organism evidence="7 8">
    <name type="scientific">Niveomyces insectorum RCEF 264</name>
    <dbReference type="NCBI Taxonomy" id="1081102"/>
    <lineage>
        <taxon>Eukaryota</taxon>
        <taxon>Fungi</taxon>
        <taxon>Dikarya</taxon>
        <taxon>Ascomycota</taxon>
        <taxon>Pezizomycotina</taxon>
        <taxon>Sordariomycetes</taxon>
        <taxon>Hypocreomycetidae</taxon>
        <taxon>Hypocreales</taxon>
        <taxon>Cordycipitaceae</taxon>
        <taxon>Niveomyces</taxon>
    </lineage>
</organism>
<protein>
    <recommendedName>
        <fullName evidence="6">Mediator of RNA polymerase II transcription subunit 10</fullName>
    </recommendedName>
    <alternativeName>
        <fullName evidence="6">Mediator complex subunit 10</fullName>
    </alternativeName>
</protein>
<keyword evidence="4 6" id="KW-0804">Transcription</keyword>
<dbReference type="EMBL" id="AZHD01000012">
    <property type="protein sequence ID" value="OAA58619.1"/>
    <property type="molecule type" value="Genomic_DNA"/>
</dbReference>
<dbReference type="GO" id="GO:0003712">
    <property type="term" value="F:transcription coregulator activity"/>
    <property type="evidence" value="ECO:0007669"/>
    <property type="project" value="InterPro"/>
</dbReference>
<comment type="subcellular location">
    <subcellularLocation>
        <location evidence="1 6">Nucleus</location>
    </subcellularLocation>
</comment>
<keyword evidence="3 6" id="KW-0805">Transcription regulation</keyword>
<dbReference type="GO" id="GO:0016592">
    <property type="term" value="C:mediator complex"/>
    <property type="evidence" value="ECO:0007669"/>
    <property type="project" value="InterPro"/>
</dbReference>
<dbReference type="InterPro" id="IPR019145">
    <property type="entry name" value="Mediator_Med10"/>
</dbReference>
<reference evidence="7 8" key="1">
    <citation type="journal article" date="2016" name="Genome Biol. Evol.">
        <title>Divergent and convergent evolution of fungal pathogenicity.</title>
        <authorList>
            <person name="Shang Y."/>
            <person name="Xiao G."/>
            <person name="Zheng P."/>
            <person name="Cen K."/>
            <person name="Zhan S."/>
            <person name="Wang C."/>
        </authorList>
    </citation>
    <scope>NUCLEOTIDE SEQUENCE [LARGE SCALE GENOMIC DNA]</scope>
    <source>
        <strain evidence="7 8">RCEF 264</strain>
    </source>
</reference>
<dbReference type="OrthoDB" id="337270at2759"/>
<accession>A0A167RI19</accession>
<sequence>MAPIEPSATAQAETAIRDTLQSLYNVMLHVSAYDAVSPNVSRDALVAEIRVLSQALQAVATAAEEEEEAAGDDEAGVDTTTTTTATAAARRLPSVPRDLVQYVEAGRNPDIYTREFVELVRRTNQLRAGKRAAFAQFRDVLAGQVRTALPELRGDVARVLAAVGGGHPADEARQRGRKQGQARSCAGCRAGNIGITTFCQS</sequence>
<evidence type="ECO:0000313" key="7">
    <source>
        <dbReference type="EMBL" id="OAA58619.1"/>
    </source>
</evidence>
<keyword evidence="5 6" id="KW-0539">Nucleus</keyword>
<dbReference type="Proteomes" id="UP000076874">
    <property type="component" value="Unassembled WGS sequence"/>
</dbReference>
<evidence type="ECO:0000256" key="3">
    <source>
        <dbReference type="ARBA" id="ARBA00023015"/>
    </source>
</evidence>
<gene>
    <name evidence="6" type="primary">MED10</name>
    <name evidence="7" type="ORF">SPI_06692</name>
</gene>
<evidence type="ECO:0000256" key="2">
    <source>
        <dbReference type="ARBA" id="ARBA00005389"/>
    </source>
</evidence>
<dbReference type="AlphaFoldDB" id="A0A167RI19"/>